<dbReference type="InterPro" id="IPR013106">
    <property type="entry name" value="Ig_V-set"/>
</dbReference>
<gene>
    <name evidence="2" type="ORF">QTP70_033755</name>
</gene>
<dbReference type="InterPro" id="IPR013783">
    <property type="entry name" value="Ig-like_fold"/>
</dbReference>
<evidence type="ECO:0000313" key="2">
    <source>
        <dbReference type="EMBL" id="KAK3526818.1"/>
    </source>
</evidence>
<dbReference type="InterPro" id="IPR003599">
    <property type="entry name" value="Ig_sub"/>
</dbReference>
<proteinExistence type="predicted"/>
<dbReference type="AlphaFoldDB" id="A0AAE0QQB7"/>
<protein>
    <recommendedName>
        <fullName evidence="1">Immunoglobulin domain-containing protein</fullName>
    </recommendedName>
</protein>
<dbReference type="Proteomes" id="UP001274896">
    <property type="component" value="Unassembled WGS sequence"/>
</dbReference>
<dbReference type="Gene3D" id="2.60.40.10">
    <property type="entry name" value="Immunoglobulins"/>
    <property type="match status" value="1"/>
</dbReference>
<dbReference type="EMBL" id="JAUCMX010000013">
    <property type="protein sequence ID" value="KAK3526818.1"/>
    <property type="molecule type" value="Genomic_DNA"/>
</dbReference>
<evidence type="ECO:0000259" key="1">
    <source>
        <dbReference type="SMART" id="SM00409"/>
    </source>
</evidence>
<feature type="non-terminal residue" evidence="2">
    <location>
        <position position="1"/>
    </location>
</feature>
<organism evidence="2 3">
    <name type="scientific">Hemibagrus guttatus</name>
    <dbReference type="NCBI Taxonomy" id="175788"/>
    <lineage>
        <taxon>Eukaryota</taxon>
        <taxon>Metazoa</taxon>
        <taxon>Chordata</taxon>
        <taxon>Craniata</taxon>
        <taxon>Vertebrata</taxon>
        <taxon>Euteleostomi</taxon>
        <taxon>Actinopterygii</taxon>
        <taxon>Neopterygii</taxon>
        <taxon>Teleostei</taxon>
        <taxon>Ostariophysi</taxon>
        <taxon>Siluriformes</taxon>
        <taxon>Bagridae</taxon>
        <taxon>Hemibagrus</taxon>
    </lineage>
</organism>
<feature type="domain" description="Immunoglobulin" evidence="1">
    <location>
        <begin position="8"/>
        <end position="96"/>
    </location>
</feature>
<dbReference type="Pfam" id="PF07686">
    <property type="entry name" value="V-set"/>
    <property type="match status" value="1"/>
</dbReference>
<reference evidence="2" key="1">
    <citation type="submission" date="2023-06" db="EMBL/GenBank/DDBJ databases">
        <title>Male Hemibagrus guttatus genome.</title>
        <authorList>
            <person name="Bian C."/>
        </authorList>
    </citation>
    <scope>NUCLEOTIDE SEQUENCE</scope>
    <source>
        <strain evidence="2">Male_cb2023</strain>
        <tissue evidence="2">Muscle</tissue>
    </source>
</reference>
<name>A0AAE0QQB7_9TELE</name>
<keyword evidence="3" id="KW-1185">Reference proteome</keyword>
<sequence length="99" mass="10884">MWRSWKSILNQSVTEGSDTFLFCGNDGKVIWSKGVDGGRGDILTAEHGDVPVKHKPDPDDRYSVLSDLSLVIKNLSLSDSGIYYCNTVPVVSLTVTPFH</sequence>
<dbReference type="SMART" id="SM00409">
    <property type="entry name" value="IG"/>
    <property type="match status" value="1"/>
</dbReference>
<comment type="caution">
    <text evidence="2">The sequence shown here is derived from an EMBL/GenBank/DDBJ whole genome shotgun (WGS) entry which is preliminary data.</text>
</comment>
<accession>A0AAE0QQB7</accession>
<dbReference type="SUPFAM" id="SSF48726">
    <property type="entry name" value="Immunoglobulin"/>
    <property type="match status" value="1"/>
</dbReference>
<dbReference type="InterPro" id="IPR036179">
    <property type="entry name" value="Ig-like_dom_sf"/>
</dbReference>
<evidence type="ECO:0000313" key="3">
    <source>
        <dbReference type="Proteomes" id="UP001274896"/>
    </source>
</evidence>